<name>A0A8K0ELI3_BRALA</name>
<comment type="subcellular location">
    <subcellularLocation>
        <location evidence="1">Nucleus</location>
        <location evidence="1">Nuclear pore complex</location>
    </subcellularLocation>
</comment>
<dbReference type="EMBL" id="OV696688">
    <property type="protein sequence ID" value="CAH1256127.1"/>
    <property type="molecule type" value="Genomic_DNA"/>
</dbReference>
<keyword evidence="8" id="KW-0906">Nuclear pore complex</keyword>
<keyword evidence="2" id="KW-0813">Transport</keyword>
<evidence type="ECO:0000256" key="6">
    <source>
        <dbReference type="ARBA" id="ARBA00022990"/>
    </source>
</evidence>
<feature type="region of interest" description="Disordered" evidence="10">
    <location>
        <begin position="368"/>
        <end position="394"/>
    </location>
</feature>
<feature type="domain" description="RanBD1" evidence="11">
    <location>
        <begin position="387"/>
        <end position="510"/>
    </location>
</feature>
<feature type="compositionally biased region" description="Polar residues" evidence="10">
    <location>
        <begin position="110"/>
        <end position="130"/>
    </location>
</feature>
<feature type="compositionally biased region" description="Low complexity" evidence="10">
    <location>
        <begin position="131"/>
        <end position="166"/>
    </location>
</feature>
<accession>A0A8K0ELI3</accession>
<keyword evidence="5" id="KW-0653">Protein transport</keyword>
<feature type="compositionally biased region" description="Low complexity" evidence="10">
    <location>
        <begin position="216"/>
        <end position="227"/>
    </location>
</feature>
<evidence type="ECO:0000256" key="1">
    <source>
        <dbReference type="ARBA" id="ARBA00004567"/>
    </source>
</evidence>
<dbReference type="Proteomes" id="UP000838412">
    <property type="component" value="Chromosome 3"/>
</dbReference>
<keyword evidence="4" id="KW-0509">mRNA transport</keyword>
<sequence>MAAKRTATTELTDRNWDQEEEPEEAGTWNPASRSEMSKRRVKKAMRRGNAASEGGTGAFAKFSGLGSKPASTVFSGLGGKPASPVFSGLGGKPGVFSGLNAGSAKPLGVSNGNRTTPSVPFSGFDTGSSTPSPGASERSPAGGPSSPGASERSPAGGPSSPRYSPQYCGQLRSLNLNLLQWLQKHVDNNPVCDLTPSFRDYERHLRDIEARFPPATGTGTTGTDSVTGGNGVPDQTAPQSGNGQLSFKFSSSPQDKTDTSAVTTNSSAFGVTIGQSTSSGVTIGQSSSPSGITIGQSSSFITGTSTAPTPFSFSASSGGTTFGGASTTFGGGAAFGGAAGKPALDSGFKFSTTDSSSSASSGFKFSFASKPSAPTSVSSDTKEEESYEPPKPEVKEVKEDGAFYTIRCKLFYQKDGAYKDKGVGNLHLKKTGDSKTQLVVRADTSLGNILLNILLFPSMPVSRQGKNNVALVCVPNPPLDEKSDPVATPMLIRVKTGEAADELCKQLSDNKGSS</sequence>
<dbReference type="Pfam" id="PF08911">
    <property type="entry name" value="NUP50"/>
    <property type="match status" value="1"/>
</dbReference>
<evidence type="ECO:0000256" key="4">
    <source>
        <dbReference type="ARBA" id="ARBA00022816"/>
    </source>
</evidence>
<dbReference type="Pfam" id="PF00638">
    <property type="entry name" value="Ran_BP1"/>
    <property type="match status" value="1"/>
</dbReference>
<evidence type="ECO:0000256" key="10">
    <source>
        <dbReference type="SAM" id="MobiDB-lite"/>
    </source>
</evidence>
<dbReference type="AlphaFoldDB" id="A0A8K0ELI3"/>
<dbReference type="PANTHER" id="PTHR23138">
    <property type="entry name" value="RAN BINDING PROTEIN"/>
    <property type="match status" value="1"/>
</dbReference>
<dbReference type="SUPFAM" id="SSF50729">
    <property type="entry name" value="PH domain-like"/>
    <property type="match status" value="1"/>
</dbReference>
<keyword evidence="13" id="KW-1185">Reference proteome</keyword>
<feature type="region of interest" description="Disordered" evidence="10">
    <location>
        <begin position="1"/>
        <end position="166"/>
    </location>
</feature>
<evidence type="ECO:0000256" key="3">
    <source>
        <dbReference type="ARBA" id="ARBA00022737"/>
    </source>
</evidence>
<dbReference type="SMART" id="SM00160">
    <property type="entry name" value="RanBD"/>
    <property type="match status" value="1"/>
</dbReference>
<gene>
    <name evidence="12" type="primary">NUP50</name>
    <name evidence="12" type="ORF">BLAG_LOCUS14652</name>
</gene>
<evidence type="ECO:0000259" key="11">
    <source>
        <dbReference type="SMART" id="SM00160"/>
    </source>
</evidence>
<feature type="compositionally biased region" description="Polar residues" evidence="10">
    <location>
        <begin position="236"/>
        <end position="263"/>
    </location>
</feature>
<keyword evidence="9" id="KW-0539">Nucleus</keyword>
<dbReference type="GO" id="GO:0005643">
    <property type="term" value="C:nuclear pore"/>
    <property type="evidence" value="ECO:0007669"/>
    <property type="project" value="UniProtKB-SubCell"/>
</dbReference>
<dbReference type="InterPro" id="IPR015007">
    <property type="entry name" value="NUP2/50/61"/>
</dbReference>
<dbReference type="InterPro" id="IPR011993">
    <property type="entry name" value="PH-like_dom_sf"/>
</dbReference>
<evidence type="ECO:0000256" key="5">
    <source>
        <dbReference type="ARBA" id="ARBA00022927"/>
    </source>
</evidence>
<dbReference type="OrthoDB" id="10062131at2759"/>
<dbReference type="Gene3D" id="2.30.29.30">
    <property type="entry name" value="Pleckstrin-homology domain (PH domain)/Phosphotyrosine-binding domain (PTB)"/>
    <property type="match status" value="1"/>
</dbReference>
<evidence type="ECO:0000313" key="13">
    <source>
        <dbReference type="Proteomes" id="UP000838412"/>
    </source>
</evidence>
<feature type="compositionally biased region" description="Polar residues" evidence="10">
    <location>
        <begin position="1"/>
        <end position="10"/>
    </location>
</feature>
<reference evidence="12" key="1">
    <citation type="submission" date="2022-01" db="EMBL/GenBank/DDBJ databases">
        <authorList>
            <person name="Braso-Vives M."/>
        </authorList>
    </citation>
    <scope>NUCLEOTIDE SEQUENCE</scope>
</reference>
<keyword evidence="6" id="KW-0007">Acetylation</keyword>
<dbReference type="GO" id="GO:0051028">
    <property type="term" value="P:mRNA transport"/>
    <property type="evidence" value="ECO:0007669"/>
    <property type="project" value="UniProtKB-KW"/>
</dbReference>
<protein>
    <submittedName>
        <fullName evidence="12">NUP50 protein</fullName>
    </submittedName>
</protein>
<keyword evidence="7" id="KW-0811">Translocation</keyword>
<proteinExistence type="predicted"/>
<keyword evidence="3" id="KW-0677">Repeat</keyword>
<organism evidence="12 13">
    <name type="scientific">Branchiostoma lanceolatum</name>
    <name type="common">Common lancelet</name>
    <name type="synonym">Amphioxus lanceolatum</name>
    <dbReference type="NCBI Taxonomy" id="7740"/>
    <lineage>
        <taxon>Eukaryota</taxon>
        <taxon>Metazoa</taxon>
        <taxon>Chordata</taxon>
        <taxon>Cephalochordata</taxon>
        <taxon>Leptocardii</taxon>
        <taxon>Amphioxiformes</taxon>
        <taxon>Branchiostomatidae</taxon>
        <taxon>Branchiostoma</taxon>
    </lineage>
</organism>
<evidence type="ECO:0000256" key="7">
    <source>
        <dbReference type="ARBA" id="ARBA00023010"/>
    </source>
</evidence>
<evidence type="ECO:0000256" key="2">
    <source>
        <dbReference type="ARBA" id="ARBA00022448"/>
    </source>
</evidence>
<evidence type="ECO:0000256" key="8">
    <source>
        <dbReference type="ARBA" id="ARBA00023132"/>
    </source>
</evidence>
<feature type="region of interest" description="Disordered" evidence="10">
    <location>
        <begin position="209"/>
        <end position="263"/>
    </location>
</feature>
<evidence type="ECO:0000256" key="9">
    <source>
        <dbReference type="ARBA" id="ARBA00023242"/>
    </source>
</evidence>
<dbReference type="CDD" id="cd13170">
    <property type="entry name" value="RanBD_NUP50"/>
    <property type="match status" value="1"/>
</dbReference>
<dbReference type="GO" id="GO:0006606">
    <property type="term" value="P:protein import into nucleus"/>
    <property type="evidence" value="ECO:0007669"/>
    <property type="project" value="TreeGrafter"/>
</dbReference>
<dbReference type="PANTHER" id="PTHR23138:SF141">
    <property type="entry name" value="NUCLEAR PORE COMPLEX PROTEIN NUP50"/>
    <property type="match status" value="1"/>
</dbReference>
<dbReference type="InterPro" id="IPR045255">
    <property type="entry name" value="RanBP1-like"/>
</dbReference>
<evidence type="ECO:0000313" key="12">
    <source>
        <dbReference type="EMBL" id="CAH1256127.1"/>
    </source>
</evidence>
<dbReference type="InterPro" id="IPR000156">
    <property type="entry name" value="Ran_bind_dom"/>
</dbReference>